<gene>
    <name evidence="7" type="ORF">HGR00_08685</name>
</gene>
<comment type="caution">
    <text evidence="7">The sequence shown here is derived from an EMBL/GenBank/DDBJ whole genome shotgun (WGS) entry which is preliminary data.</text>
</comment>
<evidence type="ECO:0000259" key="6">
    <source>
        <dbReference type="PROSITE" id="PS01124"/>
    </source>
</evidence>
<protein>
    <submittedName>
        <fullName evidence="7">Helix-turn-helix domain-containing protein</fullName>
    </submittedName>
</protein>
<dbReference type="SUPFAM" id="SSF46689">
    <property type="entry name" value="Homeodomain-like"/>
    <property type="match status" value="1"/>
</dbReference>
<dbReference type="InterPro" id="IPR009057">
    <property type="entry name" value="Homeodomain-like_sf"/>
</dbReference>
<keyword evidence="5" id="KW-0812">Transmembrane</keyword>
<dbReference type="Pfam" id="PF12833">
    <property type="entry name" value="HTH_18"/>
    <property type="match status" value="1"/>
</dbReference>
<reference evidence="7 8" key="1">
    <citation type="submission" date="2020-04" db="EMBL/GenBank/DDBJ databases">
        <title>Ralstonia insidiosa genome sequencing and assembly.</title>
        <authorList>
            <person name="Martins R.C.R."/>
            <person name="Perdigao-Neto L.V."/>
            <person name="Levin A.S.S."/>
            <person name="Costa S.F."/>
        </authorList>
    </citation>
    <scope>NUCLEOTIDE SEQUENCE [LARGE SCALE GENOMIC DNA]</scope>
    <source>
        <strain evidence="7 8">5047</strain>
    </source>
</reference>
<sequence>MKRQPKTVSKRPRRLERPERARIAILLPPRLFAGYVFLTQEMLLVAGTMQARSVDVMGSRLFEIDLLSADGQPAISFADMAVPASGALRTAGLHDVVIVPGQFAPQAMLEGEESQFADWLRAQYDAGALVVGLNAAPLFAKAGLLDGRHATGLASERAWFARHFPEVHYTPDKPLVVDGRLITVSGINPAVDACAYVIDHCRGAGASRRLLRTALTQSLPSYEHMAVWTAQFKRHGDAAVLAIQEIVERELAAPPALAVLAAQAAMSERTLTRRFAAATGSNLRRYVAALRLELAAFLLRTGRQPLDHIADECGFGSVSALSRAFATGYGSSPLRYRAQQRGSQLSASGAEQVVTGEQNNTCQRGQRQ</sequence>
<feature type="region of interest" description="Disordered" evidence="4">
    <location>
        <begin position="347"/>
        <end position="368"/>
    </location>
</feature>
<dbReference type="RefSeq" id="WP_104656102.1">
    <property type="nucleotide sequence ID" value="NZ_JABBZM010000006.1"/>
</dbReference>
<evidence type="ECO:0000313" key="7">
    <source>
        <dbReference type="EMBL" id="NMV37985.1"/>
    </source>
</evidence>
<dbReference type="GO" id="GO:0043565">
    <property type="term" value="F:sequence-specific DNA binding"/>
    <property type="evidence" value="ECO:0007669"/>
    <property type="project" value="InterPro"/>
</dbReference>
<evidence type="ECO:0000313" key="8">
    <source>
        <dbReference type="Proteomes" id="UP000575469"/>
    </source>
</evidence>
<dbReference type="InterPro" id="IPR018060">
    <property type="entry name" value="HTH_AraC"/>
</dbReference>
<dbReference type="PANTHER" id="PTHR46796">
    <property type="entry name" value="HTH-TYPE TRANSCRIPTIONAL ACTIVATOR RHAS-RELATED"/>
    <property type="match status" value="1"/>
</dbReference>
<dbReference type="SUPFAM" id="SSF52317">
    <property type="entry name" value="Class I glutamine amidotransferase-like"/>
    <property type="match status" value="1"/>
</dbReference>
<dbReference type="InterPro" id="IPR002818">
    <property type="entry name" value="DJ-1/PfpI"/>
</dbReference>
<keyword evidence="5" id="KW-0472">Membrane</keyword>
<feature type="domain" description="HTH araC/xylS-type" evidence="6">
    <location>
        <begin position="241"/>
        <end position="339"/>
    </location>
</feature>
<evidence type="ECO:0000256" key="2">
    <source>
        <dbReference type="ARBA" id="ARBA00023125"/>
    </source>
</evidence>
<dbReference type="InterPro" id="IPR029062">
    <property type="entry name" value="Class_I_gatase-like"/>
</dbReference>
<dbReference type="AlphaFoldDB" id="A0A848NY17"/>
<keyword evidence="5" id="KW-1133">Transmembrane helix</keyword>
<feature type="transmembrane region" description="Helical" evidence="5">
    <location>
        <begin position="21"/>
        <end position="38"/>
    </location>
</feature>
<evidence type="ECO:0000256" key="3">
    <source>
        <dbReference type="ARBA" id="ARBA00023163"/>
    </source>
</evidence>
<dbReference type="GO" id="GO:0003700">
    <property type="term" value="F:DNA-binding transcription factor activity"/>
    <property type="evidence" value="ECO:0007669"/>
    <property type="project" value="InterPro"/>
</dbReference>
<dbReference type="PANTHER" id="PTHR46796:SF13">
    <property type="entry name" value="HTH-TYPE TRANSCRIPTIONAL ACTIVATOR RHAS"/>
    <property type="match status" value="1"/>
</dbReference>
<dbReference type="Gene3D" id="1.10.10.60">
    <property type="entry name" value="Homeodomain-like"/>
    <property type="match status" value="1"/>
</dbReference>
<dbReference type="PROSITE" id="PS01124">
    <property type="entry name" value="HTH_ARAC_FAMILY_2"/>
    <property type="match status" value="1"/>
</dbReference>
<dbReference type="EMBL" id="JABBZM010000006">
    <property type="protein sequence ID" value="NMV37985.1"/>
    <property type="molecule type" value="Genomic_DNA"/>
</dbReference>
<evidence type="ECO:0000256" key="4">
    <source>
        <dbReference type="SAM" id="MobiDB-lite"/>
    </source>
</evidence>
<evidence type="ECO:0000256" key="5">
    <source>
        <dbReference type="SAM" id="Phobius"/>
    </source>
</evidence>
<dbReference type="SMART" id="SM00342">
    <property type="entry name" value="HTH_ARAC"/>
    <property type="match status" value="1"/>
</dbReference>
<accession>A0A848NY17</accession>
<dbReference type="Gene3D" id="3.40.50.880">
    <property type="match status" value="1"/>
</dbReference>
<dbReference type="Pfam" id="PF01965">
    <property type="entry name" value="DJ-1_PfpI"/>
    <property type="match status" value="1"/>
</dbReference>
<keyword evidence="2" id="KW-0238">DNA-binding</keyword>
<evidence type="ECO:0000256" key="1">
    <source>
        <dbReference type="ARBA" id="ARBA00023015"/>
    </source>
</evidence>
<keyword evidence="3" id="KW-0804">Transcription</keyword>
<keyword evidence="1" id="KW-0805">Transcription regulation</keyword>
<dbReference type="InterPro" id="IPR050204">
    <property type="entry name" value="AraC_XylS_family_regulators"/>
</dbReference>
<name>A0A848NY17_9RALS</name>
<dbReference type="Proteomes" id="UP000575469">
    <property type="component" value="Unassembled WGS sequence"/>
</dbReference>
<proteinExistence type="predicted"/>
<organism evidence="7 8">
    <name type="scientific">Ralstonia insidiosa</name>
    <dbReference type="NCBI Taxonomy" id="190721"/>
    <lineage>
        <taxon>Bacteria</taxon>
        <taxon>Pseudomonadati</taxon>
        <taxon>Pseudomonadota</taxon>
        <taxon>Betaproteobacteria</taxon>
        <taxon>Burkholderiales</taxon>
        <taxon>Burkholderiaceae</taxon>
        <taxon>Ralstonia</taxon>
    </lineage>
</organism>